<dbReference type="Proteomes" id="UP000504610">
    <property type="component" value="Chromosome 9"/>
</dbReference>
<dbReference type="GeneID" id="108825413"/>
<feature type="compositionally biased region" description="Polar residues" evidence="1">
    <location>
        <begin position="144"/>
        <end position="187"/>
    </location>
</feature>
<dbReference type="KEGG" id="rsz:108825413"/>
<feature type="compositionally biased region" description="Polar residues" evidence="1">
    <location>
        <begin position="99"/>
        <end position="112"/>
    </location>
</feature>
<reference evidence="2" key="1">
    <citation type="journal article" date="2019" name="Database">
        <title>The radish genome database (RadishGD): an integrated information resource for radish genomics.</title>
        <authorList>
            <person name="Yu H.J."/>
            <person name="Baek S."/>
            <person name="Lee Y.J."/>
            <person name="Cho A."/>
            <person name="Mun J.H."/>
        </authorList>
    </citation>
    <scope>NUCLEOTIDE SEQUENCE [LARGE SCALE GENOMIC DNA]</scope>
    <source>
        <strain evidence="2">cv. WK10039</strain>
    </source>
</reference>
<reference evidence="3" key="2">
    <citation type="submission" date="2025-08" db="UniProtKB">
        <authorList>
            <consortium name="RefSeq"/>
        </authorList>
    </citation>
    <scope>IDENTIFICATION</scope>
    <source>
        <tissue evidence="3">Leaf</tissue>
    </source>
</reference>
<accession>A0A9W3CH61</accession>
<dbReference type="AlphaFoldDB" id="A0A9W3CH61"/>
<protein>
    <submittedName>
        <fullName evidence="3">Uncharacterized protein LOC108825413</fullName>
    </submittedName>
</protein>
<sequence>MKRKRDHGKGQPNKENESPHQNENIATAGNESDQRWCQTPRLQRENLTVPVQSIFSRLSEGIYKSPATTSIGPIDEPISNTPKTPRNKRKTFLDMGFTSDASKNTPEPTSCLTALPSRELNTSEDKTEHGEKPPKRSRKHLHANFTSSAMGLFGSTEQQISPTPETSASKQKRNIASCTPEQGSCLTSKKRRKNPPAVLKDITKISQIFVRDKGNMQSNTVDGTCEDHDSDDDDADIDNDIDFRGVLEEIDDSLEFDCSSQESSDTETEENHFADDVELETEYPQSSSPTETLIAKTSARATKRMKTKSSGNDYGKNSRYAYIILILT</sequence>
<evidence type="ECO:0000313" key="3">
    <source>
        <dbReference type="RefSeq" id="XP_056850931.1"/>
    </source>
</evidence>
<feature type="compositionally biased region" description="Basic and acidic residues" evidence="1">
    <location>
        <begin position="121"/>
        <end position="134"/>
    </location>
</feature>
<dbReference type="OrthoDB" id="10627440at2759"/>
<keyword evidence="2" id="KW-1185">Reference proteome</keyword>
<evidence type="ECO:0000256" key="1">
    <source>
        <dbReference type="SAM" id="MobiDB-lite"/>
    </source>
</evidence>
<proteinExistence type="predicted"/>
<feature type="region of interest" description="Disordered" evidence="1">
    <location>
        <begin position="280"/>
        <end position="311"/>
    </location>
</feature>
<organism evidence="2 3">
    <name type="scientific">Raphanus sativus</name>
    <name type="common">Radish</name>
    <name type="synonym">Raphanus raphanistrum var. sativus</name>
    <dbReference type="NCBI Taxonomy" id="3726"/>
    <lineage>
        <taxon>Eukaryota</taxon>
        <taxon>Viridiplantae</taxon>
        <taxon>Streptophyta</taxon>
        <taxon>Embryophyta</taxon>
        <taxon>Tracheophyta</taxon>
        <taxon>Spermatophyta</taxon>
        <taxon>Magnoliopsida</taxon>
        <taxon>eudicotyledons</taxon>
        <taxon>Gunneridae</taxon>
        <taxon>Pentapetalae</taxon>
        <taxon>rosids</taxon>
        <taxon>malvids</taxon>
        <taxon>Brassicales</taxon>
        <taxon>Brassicaceae</taxon>
        <taxon>Brassiceae</taxon>
        <taxon>Raphanus</taxon>
    </lineage>
</organism>
<feature type="region of interest" description="Disordered" evidence="1">
    <location>
        <begin position="65"/>
        <end position="197"/>
    </location>
</feature>
<gene>
    <name evidence="3" type="primary">LOC108825413</name>
</gene>
<name>A0A9W3CH61_RAPSA</name>
<feature type="compositionally biased region" description="Polar residues" evidence="1">
    <location>
        <begin position="21"/>
        <end position="42"/>
    </location>
</feature>
<feature type="region of interest" description="Disordered" evidence="1">
    <location>
        <begin position="216"/>
        <end position="235"/>
    </location>
</feature>
<feature type="region of interest" description="Disordered" evidence="1">
    <location>
        <begin position="1"/>
        <end position="42"/>
    </location>
</feature>
<feature type="compositionally biased region" description="Basic and acidic residues" evidence="1">
    <location>
        <begin position="8"/>
        <end position="20"/>
    </location>
</feature>
<dbReference type="RefSeq" id="XP_056850931.1">
    <property type="nucleotide sequence ID" value="XM_056994951.1"/>
</dbReference>
<evidence type="ECO:0000313" key="2">
    <source>
        <dbReference type="Proteomes" id="UP000504610"/>
    </source>
</evidence>